<gene>
    <name evidence="2" type="ORF">IAB81_06695</name>
</gene>
<reference evidence="2" key="2">
    <citation type="journal article" date="2021" name="PeerJ">
        <title>Extensive microbial diversity within the chicken gut microbiome revealed by metagenomics and culture.</title>
        <authorList>
            <person name="Gilroy R."/>
            <person name="Ravi A."/>
            <person name="Getino M."/>
            <person name="Pursley I."/>
            <person name="Horton D.L."/>
            <person name="Alikhan N.F."/>
            <person name="Baker D."/>
            <person name="Gharbi K."/>
            <person name="Hall N."/>
            <person name="Watson M."/>
            <person name="Adriaenssens E.M."/>
            <person name="Foster-Nyarko E."/>
            <person name="Jarju S."/>
            <person name="Secka A."/>
            <person name="Antonio M."/>
            <person name="Oren A."/>
            <person name="Chaudhuri R.R."/>
            <person name="La Ragione R."/>
            <person name="Hildebrand F."/>
            <person name="Pallen M.J."/>
        </authorList>
    </citation>
    <scope>NUCLEOTIDE SEQUENCE</scope>
    <source>
        <strain evidence="2">B1-8020</strain>
    </source>
</reference>
<protein>
    <submittedName>
        <fullName evidence="2">GSCFA domain-containing protein</fullName>
    </submittedName>
</protein>
<reference evidence="2" key="1">
    <citation type="submission" date="2020-10" db="EMBL/GenBank/DDBJ databases">
        <authorList>
            <person name="Gilroy R."/>
        </authorList>
    </citation>
    <scope>NUCLEOTIDE SEQUENCE</scope>
    <source>
        <strain evidence="2">B1-8020</strain>
    </source>
</reference>
<accession>A0A9D9IIG0</accession>
<feature type="domain" description="GSCFA" evidence="1">
    <location>
        <begin position="23"/>
        <end position="257"/>
    </location>
</feature>
<organism evidence="2 3">
    <name type="scientific">Candidatus Merdivivens pullicola</name>
    <dbReference type="NCBI Taxonomy" id="2840872"/>
    <lineage>
        <taxon>Bacteria</taxon>
        <taxon>Pseudomonadati</taxon>
        <taxon>Bacteroidota</taxon>
        <taxon>Bacteroidia</taxon>
        <taxon>Bacteroidales</taxon>
        <taxon>Muribaculaceae</taxon>
        <taxon>Muribaculaceae incertae sedis</taxon>
        <taxon>Candidatus Merdivivens</taxon>
    </lineage>
</organism>
<evidence type="ECO:0000313" key="2">
    <source>
        <dbReference type="EMBL" id="MBO8473303.1"/>
    </source>
</evidence>
<dbReference type="AlphaFoldDB" id="A0A9D9IIG0"/>
<dbReference type="Pfam" id="PF08885">
    <property type="entry name" value="GSCFA"/>
    <property type="match status" value="1"/>
</dbReference>
<proteinExistence type="predicted"/>
<dbReference type="EMBL" id="JADIMA010000066">
    <property type="protein sequence ID" value="MBO8473303.1"/>
    <property type="molecule type" value="Genomic_DNA"/>
</dbReference>
<dbReference type="Proteomes" id="UP000823604">
    <property type="component" value="Unassembled WGS sequence"/>
</dbReference>
<evidence type="ECO:0000313" key="3">
    <source>
        <dbReference type="Proteomes" id="UP000823604"/>
    </source>
</evidence>
<evidence type="ECO:0000259" key="1">
    <source>
        <dbReference type="Pfam" id="PF08885"/>
    </source>
</evidence>
<name>A0A9D9IIG0_9BACT</name>
<comment type="caution">
    <text evidence="2">The sequence shown here is derived from an EMBL/GenBank/DDBJ whole genome shotgun (WGS) entry which is preliminary data.</text>
</comment>
<dbReference type="InterPro" id="IPR014982">
    <property type="entry name" value="GSCFA"/>
</dbReference>
<sequence>MIKTSTPAETGRLENPLGYKDSIMMLGSCFSDEMAAIMKSLYFNVSSNPTGTLYNPESIAGAIRRMDSGEHFTADDTEEVGAGIKAYCSFHHHTSFASASAEVFLEKANKALDDASGHFRTSGYMAVTFGTSWAYRHKGRGITVANCLRHGQKEFERFFLTADDTFRIWDGIVKDFPEKTWIFTVSPIRHLKDGAHGNALSKAALLLAVDKLCACNANCRYFPAFEIMNDELRDYRYYAEDMAHPSRLAVKIIWEKFSEYALDTDSLALLSEAASVKAAANHRPLFPELAESESLLMKNRMREEDFIKKISMLKAKTLTL</sequence>